<organism evidence="3 4">
    <name type="scientific">Halorubrum salipaludis</name>
    <dbReference type="NCBI Taxonomy" id="2032630"/>
    <lineage>
        <taxon>Archaea</taxon>
        <taxon>Methanobacteriati</taxon>
        <taxon>Methanobacteriota</taxon>
        <taxon>Stenosarchaea group</taxon>
        <taxon>Halobacteria</taxon>
        <taxon>Halobacteriales</taxon>
        <taxon>Haloferacaceae</taxon>
        <taxon>Halorubrum</taxon>
    </lineage>
</organism>
<comment type="caution">
    <text evidence="3">The sequence shown here is derived from an EMBL/GenBank/DDBJ whole genome shotgun (WGS) entry which is preliminary data.</text>
</comment>
<dbReference type="OrthoDB" id="193731at2157"/>
<keyword evidence="4" id="KW-1185">Reference proteome</keyword>
<dbReference type="AlphaFoldDB" id="A0A2A2FFR9"/>
<dbReference type="EMBL" id="NSKC01000004">
    <property type="protein sequence ID" value="PAU83690.1"/>
    <property type="molecule type" value="Genomic_DNA"/>
</dbReference>
<dbReference type="InterPro" id="IPR057179">
    <property type="entry name" value="DUF7857"/>
</dbReference>
<feature type="compositionally biased region" description="Low complexity" evidence="1">
    <location>
        <begin position="108"/>
        <end position="118"/>
    </location>
</feature>
<evidence type="ECO:0000256" key="1">
    <source>
        <dbReference type="SAM" id="MobiDB-lite"/>
    </source>
</evidence>
<feature type="region of interest" description="Disordered" evidence="1">
    <location>
        <begin position="73"/>
        <end position="181"/>
    </location>
</feature>
<sequence length="268" mass="27830">MDFAWDVDREGDVSLVRCRVRNDDAVPRRVRVESRLDAPVLPPRRGGVPEDGWDESGATLRLDPGERRALGFAARAPPTEPPVEIAEVAAVDPTERSGDTDPGEGDESTASATAAALRRLGDHRPPRDAVADGSDRLADADPVVATGSAGDGGGEPEPGPAVADGAEPEPDPTAPAPPGATTEWFDAVDARLNAVEERIDRAERLTDADLATATEAVAEADGVDGLSGLDESVAADADRLRELSDRASALAARAEATDAPIEALEQLA</sequence>
<dbReference type="Pfam" id="PF26296">
    <property type="entry name" value="DUF8080"/>
    <property type="match status" value="1"/>
</dbReference>
<dbReference type="RefSeq" id="WP_095636947.1">
    <property type="nucleotide sequence ID" value="NZ_NSKC01000004.1"/>
</dbReference>
<evidence type="ECO:0000313" key="3">
    <source>
        <dbReference type="EMBL" id="PAU83690.1"/>
    </source>
</evidence>
<reference evidence="3 4" key="1">
    <citation type="submission" date="2017-08" db="EMBL/GenBank/DDBJ databases">
        <title>The strain WRN001 was isolated from Binhai saline alkaline soil, Tianjin, China.</title>
        <authorList>
            <person name="Liu D."/>
            <person name="Zhang G."/>
        </authorList>
    </citation>
    <scope>NUCLEOTIDE SEQUENCE [LARGE SCALE GENOMIC DNA]</scope>
    <source>
        <strain evidence="3 4">WN019</strain>
    </source>
</reference>
<accession>A0A2A2FFR9</accession>
<gene>
    <name evidence="3" type="ORF">CK500_09265</name>
</gene>
<protein>
    <recommendedName>
        <fullName evidence="2">DUF8080 domain-containing protein</fullName>
    </recommendedName>
</protein>
<dbReference type="Pfam" id="PF25256">
    <property type="entry name" value="DUF7857"/>
    <property type="match status" value="1"/>
</dbReference>
<feature type="compositionally biased region" description="Basic and acidic residues" evidence="1">
    <location>
        <begin position="119"/>
        <end position="139"/>
    </location>
</feature>
<dbReference type="InterPro" id="IPR058393">
    <property type="entry name" value="DUF8080"/>
</dbReference>
<proteinExistence type="predicted"/>
<dbReference type="Proteomes" id="UP000218083">
    <property type="component" value="Unassembled WGS sequence"/>
</dbReference>
<feature type="region of interest" description="Disordered" evidence="1">
    <location>
        <begin position="39"/>
        <end position="60"/>
    </location>
</feature>
<feature type="domain" description="DUF8080" evidence="2">
    <location>
        <begin position="186"/>
        <end position="258"/>
    </location>
</feature>
<name>A0A2A2FFR9_9EURY</name>
<evidence type="ECO:0000313" key="4">
    <source>
        <dbReference type="Proteomes" id="UP000218083"/>
    </source>
</evidence>
<evidence type="ECO:0000259" key="2">
    <source>
        <dbReference type="Pfam" id="PF26296"/>
    </source>
</evidence>